<keyword evidence="2" id="KW-0328">Glycosyltransferase</keyword>
<organism evidence="9">
    <name type="scientific">Lacrimispora sp. BS-2</name>
    <dbReference type="NCBI Taxonomy" id="3151850"/>
    <lineage>
        <taxon>Bacteria</taxon>
        <taxon>Bacillati</taxon>
        <taxon>Bacillota</taxon>
        <taxon>Clostridia</taxon>
        <taxon>Lachnospirales</taxon>
        <taxon>Lachnospiraceae</taxon>
        <taxon>Lacrimispora</taxon>
    </lineage>
</organism>
<dbReference type="InterPro" id="IPR008928">
    <property type="entry name" value="6-hairpin_glycosidase_sf"/>
</dbReference>
<feature type="domain" description="Glycoside hydrolase family 65 N-terminal" evidence="8">
    <location>
        <begin position="20"/>
        <end position="240"/>
    </location>
</feature>
<dbReference type="PANTHER" id="PTHR11051">
    <property type="entry name" value="GLYCOSYL HYDROLASE-RELATED"/>
    <property type="match status" value="1"/>
</dbReference>
<dbReference type="Pfam" id="PF03632">
    <property type="entry name" value="Glyco_hydro_65m"/>
    <property type="match status" value="1"/>
</dbReference>
<sequence>MIQYEPWKIRCEGREDPKFLETIFSQANGYLGSRCAFYMDGAKAHERCNYLAGGFEYIGPGVTDMVNLSDLFHFQLSLGTGDYLSFSQSLDMGNGLFERKSVWKDKEGRETQIDISRFISMDNKHVSALSLELTALNYSGNAAVFMGIDGKTVNLPVDDDQTKENLDTVSLLSVSETETGEDYCFLKADSKASGRLHVAMTARIFQSKGTAKDASVTDCPAKELNIPLVKGEMVRIEKILYTEAVFKDSEAASKDSEALPEVRQDLRPHVINHSFAKLLKDSEGAWKSRWDQADIQITQKGKDSSIQSALRYNLFQLIQNCPYDNPMVSIGARGLTHGRYKGCCFWDTDIFLLPFYLYTDPQAARDLILFRLNTLPDAKKNAKALNLPGARYPWMCSIGGIEQCQSWDIGRCEIHITADVAYAVENYLKVSGDGTLERQSAQLYVETARYWAGRFSYDQRKDVYNLLFVKGPDEYCGVSGNNAYTVLLARHNLRLALEAVQRKDAEASASEMKRWQDIIEKSQVEYDSDRDLYIQDDNFLRLEAFPGRKTGDGSAAYHQYDFDWLQRYQVIKQADLILLMVLKPEVFTKRQKKAIWDFYEPLTLHDSSLSFGIHAWAAAYLGLEQKASEYFDKSLFLDLEDRMKNTGREGIHLAAVGATWQAVVFGFAGLSLGKSGKPELSPRLPKDWERLSFHFYIKGKRYLAVIDEKGGRIEKEENKKS</sequence>
<dbReference type="GO" id="GO:0005975">
    <property type="term" value="P:carbohydrate metabolic process"/>
    <property type="evidence" value="ECO:0007669"/>
    <property type="project" value="InterPro"/>
</dbReference>
<dbReference type="InterPro" id="IPR011013">
    <property type="entry name" value="Gal_mutarotase_sf_dom"/>
</dbReference>
<dbReference type="Gene3D" id="1.50.10.10">
    <property type="match status" value="1"/>
</dbReference>
<dbReference type="RefSeq" id="WP_349943907.1">
    <property type="nucleotide sequence ID" value="NZ_CP157940.1"/>
</dbReference>
<reference evidence="9" key="1">
    <citation type="submission" date="2024-06" db="EMBL/GenBank/DDBJ databases">
        <title>Lacrimispora cavernae sp. nov., a novel anaerobe isolated from bat guano pile inside a cave.</title>
        <authorList>
            <person name="Miller S.L."/>
            <person name="Lu N."/>
            <person name="King J."/>
            <person name="Sankaranarayanan K."/>
            <person name="Lawson P.A."/>
        </authorList>
    </citation>
    <scope>NUCLEOTIDE SEQUENCE</scope>
    <source>
        <strain evidence="9">BS-2</strain>
    </source>
</reference>
<dbReference type="Gene3D" id="2.60.420.10">
    <property type="entry name" value="Maltose phosphorylase, domain 3"/>
    <property type="match status" value="1"/>
</dbReference>
<evidence type="ECO:0000256" key="2">
    <source>
        <dbReference type="ARBA" id="ARBA00022676"/>
    </source>
</evidence>
<evidence type="ECO:0000256" key="3">
    <source>
        <dbReference type="ARBA" id="ARBA00022679"/>
    </source>
</evidence>
<evidence type="ECO:0000256" key="4">
    <source>
        <dbReference type="PIRSR" id="PIRSR036289-50"/>
    </source>
</evidence>
<evidence type="ECO:0000256" key="5">
    <source>
        <dbReference type="PIRSR" id="PIRSR036289-51"/>
    </source>
</evidence>
<evidence type="ECO:0000256" key="1">
    <source>
        <dbReference type="ARBA" id="ARBA00006768"/>
    </source>
</evidence>
<gene>
    <name evidence="9" type="ORF">ABFV83_11260</name>
</gene>
<dbReference type="GO" id="GO:0004553">
    <property type="term" value="F:hydrolase activity, hydrolyzing O-glycosyl compounds"/>
    <property type="evidence" value="ECO:0007669"/>
    <property type="project" value="TreeGrafter"/>
</dbReference>
<keyword evidence="9" id="KW-0378">Hydrolase</keyword>
<dbReference type="PIRSF" id="PIRSF036289">
    <property type="entry name" value="Glycosyl_hydrolase_malt_phosph"/>
    <property type="match status" value="1"/>
</dbReference>
<feature type="binding site" evidence="5">
    <location>
        <begin position="572"/>
        <end position="573"/>
    </location>
    <ligand>
        <name>substrate</name>
    </ligand>
</feature>
<feature type="domain" description="Glycoside hydrolase family 65 central catalytic" evidence="6">
    <location>
        <begin position="311"/>
        <end position="661"/>
    </location>
</feature>
<dbReference type="InterPro" id="IPR037018">
    <property type="entry name" value="GH65_N"/>
</dbReference>
<dbReference type="Pfam" id="PF03636">
    <property type="entry name" value="Glyco_hydro_65N"/>
    <property type="match status" value="1"/>
</dbReference>
<dbReference type="InterPro" id="IPR012341">
    <property type="entry name" value="6hp_glycosidase-like_sf"/>
</dbReference>
<dbReference type="GO" id="GO:0016757">
    <property type="term" value="F:glycosyltransferase activity"/>
    <property type="evidence" value="ECO:0007669"/>
    <property type="project" value="UniProtKB-KW"/>
</dbReference>
<evidence type="ECO:0000259" key="8">
    <source>
        <dbReference type="Pfam" id="PF03636"/>
    </source>
</evidence>
<feature type="active site" description="Proton donor" evidence="4">
    <location>
        <position position="474"/>
    </location>
</feature>
<comment type="similarity">
    <text evidence="1">Belongs to the glycosyl hydrolase 65 family.</text>
</comment>
<dbReference type="InterPro" id="IPR017045">
    <property type="entry name" value="Malt_Pase/Glycosyl_Hdrlase"/>
</dbReference>
<feature type="binding site" evidence="5">
    <location>
        <begin position="346"/>
        <end position="347"/>
    </location>
    <ligand>
        <name>substrate</name>
    </ligand>
</feature>
<dbReference type="InterPro" id="IPR005196">
    <property type="entry name" value="Glyco_hydro_65_N"/>
</dbReference>
<dbReference type="EMBL" id="CP157940">
    <property type="protein sequence ID" value="XBS52420.1"/>
    <property type="molecule type" value="Genomic_DNA"/>
</dbReference>
<dbReference type="Gene3D" id="2.70.98.40">
    <property type="entry name" value="Glycoside hydrolase, family 65, N-terminal domain"/>
    <property type="match status" value="1"/>
</dbReference>
<evidence type="ECO:0000259" key="6">
    <source>
        <dbReference type="Pfam" id="PF03632"/>
    </source>
</evidence>
<evidence type="ECO:0000313" key="9">
    <source>
        <dbReference type="EMBL" id="XBS52420.1"/>
    </source>
</evidence>
<dbReference type="SUPFAM" id="SSF74650">
    <property type="entry name" value="Galactose mutarotase-like"/>
    <property type="match status" value="1"/>
</dbReference>
<name>A0AAU7PJG7_9FIRM</name>
<accession>A0AAU7PJG7</accession>
<protein>
    <submittedName>
        <fullName evidence="9">Glycosyl hydrolase family 65 protein</fullName>
    </submittedName>
</protein>
<evidence type="ECO:0000259" key="7">
    <source>
        <dbReference type="Pfam" id="PF03633"/>
    </source>
</evidence>
<dbReference type="PANTHER" id="PTHR11051:SF8">
    <property type="entry name" value="PROTEIN-GLUCOSYLGALACTOSYLHYDROXYLYSINE GLUCOSIDASE"/>
    <property type="match status" value="1"/>
</dbReference>
<dbReference type="InterPro" id="IPR005194">
    <property type="entry name" value="Glyco_hydro_65_C"/>
</dbReference>
<feature type="domain" description="Glycoside hydrolase family 65 C-terminal" evidence="7">
    <location>
        <begin position="675"/>
        <end position="718"/>
    </location>
</feature>
<dbReference type="GO" id="GO:0030246">
    <property type="term" value="F:carbohydrate binding"/>
    <property type="evidence" value="ECO:0007669"/>
    <property type="project" value="InterPro"/>
</dbReference>
<dbReference type="SUPFAM" id="SSF48208">
    <property type="entry name" value="Six-hairpin glycosidases"/>
    <property type="match status" value="1"/>
</dbReference>
<dbReference type="Pfam" id="PF03633">
    <property type="entry name" value="Glyco_hydro_65C"/>
    <property type="match status" value="1"/>
</dbReference>
<keyword evidence="3" id="KW-0808">Transferase</keyword>
<dbReference type="AlphaFoldDB" id="A0AAU7PJG7"/>
<dbReference type="InterPro" id="IPR005195">
    <property type="entry name" value="Glyco_hydro_65_M"/>
</dbReference>
<proteinExistence type="inferred from homology"/>